<keyword evidence="3 5" id="KW-1133">Transmembrane helix</keyword>
<evidence type="ECO:0000256" key="4">
    <source>
        <dbReference type="ARBA" id="ARBA00023136"/>
    </source>
</evidence>
<dbReference type="Pfam" id="PF04893">
    <property type="entry name" value="Yip1"/>
    <property type="match status" value="1"/>
</dbReference>
<evidence type="ECO:0000313" key="7">
    <source>
        <dbReference type="EMBL" id="QJR09432.1"/>
    </source>
</evidence>
<dbReference type="RefSeq" id="WP_171089134.1">
    <property type="nucleotide sequence ID" value="NZ_CP053069.1"/>
</dbReference>
<keyword evidence="4 5" id="KW-0472">Membrane</keyword>
<keyword evidence="2 5" id="KW-0812">Transmembrane</keyword>
<dbReference type="KEGG" id="uru:DSM104443_00476"/>
<feature type="domain" description="Yip1" evidence="6">
    <location>
        <begin position="9"/>
        <end position="176"/>
    </location>
</feature>
<reference evidence="7 8" key="1">
    <citation type="submission" date="2020-04" db="EMBL/GenBank/DDBJ databases">
        <title>Usitatibacter rugosus gen. nov., sp. nov. and Usitatibacter palustris sp. nov., novel members of Usitatibacteraceae fam. nov. within the order Nitrosomonadales isolated from soil.</title>
        <authorList>
            <person name="Huber K.J."/>
            <person name="Neumann-Schaal M."/>
            <person name="Geppert A."/>
            <person name="Luckner M."/>
            <person name="Wanner G."/>
            <person name="Overmann J."/>
        </authorList>
    </citation>
    <scope>NUCLEOTIDE SEQUENCE [LARGE SCALE GENOMIC DNA]</scope>
    <source>
        <strain evidence="7 8">0125_3</strain>
    </source>
</reference>
<evidence type="ECO:0000256" key="3">
    <source>
        <dbReference type="ARBA" id="ARBA00022989"/>
    </source>
</evidence>
<feature type="transmembrane region" description="Helical" evidence="5">
    <location>
        <begin position="160"/>
        <end position="184"/>
    </location>
</feature>
<dbReference type="EMBL" id="CP053069">
    <property type="protein sequence ID" value="QJR09432.1"/>
    <property type="molecule type" value="Genomic_DNA"/>
</dbReference>
<sequence length="415" mass="43523">MNLIDRVKNILLTPKTEWEVIKAESTSQKEIIVGYVLPLAAVSAVCGFLGTMFIMSAFFGASFLMFGVLGMVLRIIMAVVSVFVVGFIIDALAPNFGGTKNPHQAFKVAAYSFTAAFVGGIFTIVPYIGWLIGMLVSLYGFYLLYLGLKQLMGSPDDKVVVYEVIVVIITIVVMAIANVIVGLASGPALMGGAYLRGSSLSPGTTEAVVRSNVAASKLEAMGKQMEIANKKMEAANKSGDQNAQAAAAMEVLGAAMSGGRKVEPLSVEEVKAFVPEKFAGLPKTSSAAERSGVSTLMVTTAKATYGDNAGKSVRLEVTDAGGAGAMVGLASWMGAMNMEREDDRGAERTKKEGNRVVHEKVSKTGGDNEFSLVLAERYVVKAVGSGVDLGTLKGGVSGMDLAKLESLKDAGVARN</sequence>
<feature type="transmembrane region" description="Helical" evidence="5">
    <location>
        <begin position="32"/>
        <end position="59"/>
    </location>
</feature>
<evidence type="ECO:0000313" key="8">
    <source>
        <dbReference type="Proteomes" id="UP000501534"/>
    </source>
</evidence>
<name>A0A6M4GQL2_9PROT</name>
<evidence type="ECO:0000256" key="5">
    <source>
        <dbReference type="SAM" id="Phobius"/>
    </source>
</evidence>
<dbReference type="AlphaFoldDB" id="A0A6M4GQL2"/>
<feature type="transmembrane region" description="Helical" evidence="5">
    <location>
        <begin position="105"/>
        <end position="124"/>
    </location>
</feature>
<dbReference type="Proteomes" id="UP000501534">
    <property type="component" value="Chromosome"/>
</dbReference>
<evidence type="ECO:0000256" key="1">
    <source>
        <dbReference type="ARBA" id="ARBA00004141"/>
    </source>
</evidence>
<accession>A0A6M4GQL2</accession>
<evidence type="ECO:0000259" key="6">
    <source>
        <dbReference type="Pfam" id="PF04893"/>
    </source>
</evidence>
<comment type="subcellular location">
    <subcellularLocation>
        <location evidence="1">Membrane</location>
        <topology evidence="1">Multi-pass membrane protein</topology>
    </subcellularLocation>
</comment>
<protein>
    <recommendedName>
        <fullName evidence="6">Yip1 domain-containing protein</fullName>
    </recommendedName>
</protein>
<keyword evidence="8" id="KW-1185">Reference proteome</keyword>
<evidence type="ECO:0000256" key="2">
    <source>
        <dbReference type="ARBA" id="ARBA00022692"/>
    </source>
</evidence>
<dbReference type="GO" id="GO:0016020">
    <property type="term" value="C:membrane"/>
    <property type="evidence" value="ECO:0007669"/>
    <property type="project" value="UniProtKB-SubCell"/>
</dbReference>
<feature type="transmembrane region" description="Helical" evidence="5">
    <location>
        <begin position="71"/>
        <end position="93"/>
    </location>
</feature>
<proteinExistence type="predicted"/>
<organism evidence="7 8">
    <name type="scientific">Usitatibacter rugosus</name>
    <dbReference type="NCBI Taxonomy" id="2732067"/>
    <lineage>
        <taxon>Bacteria</taxon>
        <taxon>Pseudomonadati</taxon>
        <taxon>Pseudomonadota</taxon>
        <taxon>Betaproteobacteria</taxon>
        <taxon>Nitrosomonadales</taxon>
        <taxon>Usitatibacteraceae</taxon>
        <taxon>Usitatibacter</taxon>
    </lineage>
</organism>
<feature type="transmembrane region" description="Helical" evidence="5">
    <location>
        <begin position="130"/>
        <end position="148"/>
    </location>
</feature>
<gene>
    <name evidence="7" type="ORF">DSM104443_00476</name>
</gene>
<dbReference type="InterPro" id="IPR006977">
    <property type="entry name" value="Yip1_dom"/>
</dbReference>